<keyword evidence="17" id="KW-0446">Lipid-binding</keyword>
<evidence type="ECO:0000313" key="23">
    <source>
        <dbReference type="Proteomes" id="UP000261875"/>
    </source>
</evidence>
<evidence type="ECO:0000256" key="16">
    <source>
        <dbReference type="ARBA" id="ARBA00023026"/>
    </source>
</evidence>
<evidence type="ECO:0000256" key="17">
    <source>
        <dbReference type="ARBA" id="ARBA00023121"/>
    </source>
</evidence>
<comment type="subcellular location">
    <subcellularLocation>
        <location evidence="2">Host cell membrane</location>
    </subcellularLocation>
    <subcellularLocation>
        <location evidence="20">Host cytoplasm</location>
        <location evidence="20">Host cytosol</location>
    </subcellularLocation>
    <subcellularLocation>
        <location evidence="3">Secreted</location>
    </subcellularLocation>
</comment>
<dbReference type="InterPro" id="IPR029044">
    <property type="entry name" value="Nucleotide-diphossugar_trans"/>
</dbReference>
<evidence type="ECO:0000256" key="2">
    <source>
        <dbReference type="ARBA" id="ARBA00004165"/>
    </source>
</evidence>
<dbReference type="InterPro" id="IPR038383">
    <property type="entry name" value="CPD_dom_sf"/>
</dbReference>
<dbReference type="GO" id="GO:0005576">
    <property type="term" value="C:extracellular region"/>
    <property type="evidence" value="ECO:0007669"/>
    <property type="project" value="UniProtKB-SubCell"/>
</dbReference>
<evidence type="ECO:0000256" key="11">
    <source>
        <dbReference type="ARBA" id="ARBA00022801"/>
    </source>
</evidence>
<evidence type="ECO:0000256" key="6">
    <source>
        <dbReference type="ARBA" id="ARBA00022656"/>
    </source>
</evidence>
<proteinExistence type="predicted"/>
<keyword evidence="8" id="KW-0808">Transferase</keyword>
<dbReference type="KEGG" id="fsm:CCS41_05450"/>
<evidence type="ECO:0000256" key="12">
    <source>
        <dbReference type="ARBA" id="ARBA00022807"/>
    </source>
</evidence>
<dbReference type="GO" id="GO:0016757">
    <property type="term" value="F:glycosyltransferase activity"/>
    <property type="evidence" value="ECO:0007669"/>
    <property type="project" value="InterPro"/>
</dbReference>
<comment type="cofactor">
    <cofactor evidence="1">
        <name>Mg(2+)</name>
        <dbReference type="ChEBI" id="CHEBI:18420"/>
    </cofactor>
</comment>
<dbReference type="SUPFAM" id="SSF53448">
    <property type="entry name" value="Nucleotide-diphospho-sugar transferases"/>
    <property type="match status" value="1"/>
</dbReference>
<keyword evidence="15" id="KW-1043">Host membrane</keyword>
<evidence type="ECO:0000256" key="3">
    <source>
        <dbReference type="ARBA" id="ARBA00004613"/>
    </source>
</evidence>
<dbReference type="Proteomes" id="UP000261875">
    <property type="component" value="Chromosome"/>
</dbReference>
<keyword evidence="14" id="KW-0460">Magnesium</keyword>
<evidence type="ECO:0000256" key="8">
    <source>
        <dbReference type="ARBA" id="ARBA00022679"/>
    </source>
</evidence>
<keyword evidence="19" id="KW-1035">Host cytoplasm</keyword>
<dbReference type="Gene3D" id="3.40.50.11050">
    <property type="match status" value="1"/>
</dbReference>
<evidence type="ECO:0000256" key="4">
    <source>
        <dbReference type="ARBA" id="ARBA00022511"/>
    </source>
</evidence>
<evidence type="ECO:0000256" key="9">
    <source>
        <dbReference type="ARBA" id="ARBA00022723"/>
    </source>
</evidence>
<sequence>MVNSMTNSELAKKIDAFLTQNLVILTKPGEEELATVLIEYVASNKKYSLQEERVLSERPNTPMTEYLLRSQQLSPKSEMEALTSILYRMGRCNYYPFNQSKLLKAIKQRITVLSEAIPQEIHFMSLVKFEAIQLDYIKLWIQQNASDYKINIWMDSGTLLAGELCGRLQEAAIRHSLNAGYRSNEAFKTQLIDWQDKAYKNIVKTMSQYDASQPDNRKFSFDQAVIIFLEANGLAKPGELIRIRKANADSFQFDLEKLRQGTDHPDNVRLIDFHPMNKLPDYQLYIKELASRGNLIAATDISRLLILEEYGGLYLNNELLPSLHHMLITQIGKIDAIDVSKTQSQEVIMRVVLDELTRCGEMPARASILASENRGGYIDQLQGIDDIDVQRIRDKVIEAIDRRQPLFAPLGKLTVDPYFQYNYADRNNKAIIATPSSRFIDQVLTNVRQIHEVIGRHNIDGLNPTQSIPRAISNEIMEDLQANGLLFCDNSSLLSYRSEGIVTANIPGTREIGGIIAYDHAYAALLEDIGVVPDRYPRSSLHKILSPVTPAFFATEEAYLSRLRGPGIKLPYDVFPQHSNYDSQYIIQLQDDASVNPMARYLYNKNSNSTTHYLYQQASNELVAVNIAPNFEFNRRTRIILISHGRFMQALGGKKIVRLLISKGLLKKDADGLFPVVDRISIAACYITERVPEGSAAAALPPKPVTDIPPEKFIEDLYHSFSAVKIPVNSISVREKLVAVDVLGRKWSGEPINPNAPENKWQINWALQRK</sequence>
<keyword evidence="23" id="KW-1185">Reference proteome</keyword>
<dbReference type="InterPro" id="IPR020974">
    <property type="entry name" value="CPD_dom"/>
</dbReference>
<dbReference type="AlphaFoldDB" id="A0A2U8I4H4"/>
<gene>
    <name evidence="22" type="ORF">CCS41_05450</name>
</gene>
<evidence type="ECO:0000313" key="22">
    <source>
        <dbReference type="EMBL" id="AWK14051.1"/>
    </source>
</evidence>
<keyword evidence="10" id="KW-0677">Repeat</keyword>
<dbReference type="GO" id="GO:0020002">
    <property type="term" value="C:host cell plasma membrane"/>
    <property type="evidence" value="ECO:0007669"/>
    <property type="project" value="UniProtKB-SubCell"/>
</dbReference>
<evidence type="ECO:0000256" key="10">
    <source>
        <dbReference type="ARBA" id="ARBA00022737"/>
    </source>
</evidence>
<evidence type="ECO:0000256" key="18">
    <source>
        <dbReference type="ARBA" id="ARBA00023136"/>
    </source>
</evidence>
<dbReference type="GO" id="GO:0008234">
    <property type="term" value="F:cysteine-type peptidase activity"/>
    <property type="evidence" value="ECO:0007669"/>
    <property type="project" value="UniProtKB-KW"/>
</dbReference>
<keyword evidence="12" id="KW-0788">Thiol protease</keyword>
<keyword evidence="11" id="KW-0378">Hydrolase</keyword>
<keyword evidence="5" id="KW-0964">Secreted</keyword>
<dbReference type="Pfam" id="PF12919">
    <property type="entry name" value="TcdA_TcdB"/>
    <property type="match status" value="1"/>
</dbReference>
<name>A0A2U8I4H4_9GAMM</name>
<keyword evidence="4" id="KW-1032">Host cell membrane</keyword>
<dbReference type="GO" id="GO:0090729">
    <property type="term" value="F:toxin activity"/>
    <property type="evidence" value="ECO:0007669"/>
    <property type="project" value="UniProtKB-KW"/>
</dbReference>
<dbReference type="STRING" id="1878942.GCA_900128755_00091"/>
<keyword evidence="6" id="KW-0800">Toxin</keyword>
<dbReference type="GO" id="GO:0008289">
    <property type="term" value="F:lipid binding"/>
    <property type="evidence" value="ECO:0007669"/>
    <property type="project" value="UniProtKB-KW"/>
</dbReference>
<evidence type="ECO:0000256" key="1">
    <source>
        <dbReference type="ARBA" id="ARBA00001946"/>
    </source>
</evidence>
<evidence type="ECO:0000256" key="13">
    <source>
        <dbReference type="ARBA" id="ARBA00022813"/>
    </source>
</evidence>
<dbReference type="InterPro" id="IPR024770">
    <property type="entry name" value="TcdA/TcdB_cat"/>
</dbReference>
<evidence type="ECO:0000256" key="15">
    <source>
        <dbReference type="ARBA" id="ARBA00022870"/>
    </source>
</evidence>
<accession>A0A2U8I4H4</accession>
<dbReference type="GO" id="GO:0044164">
    <property type="term" value="C:host cell cytosol"/>
    <property type="evidence" value="ECO:0007669"/>
    <property type="project" value="UniProtKB-SubCell"/>
</dbReference>
<dbReference type="OrthoDB" id="5489595at2"/>
<reference evidence="22 23" key="1">
    <citation type="submission" date="2017-05" db="EMBL/GenBank/DDBJ databases">
        <title>Genome sequence of Candidatus Fukatsuia symbiotica and Candidatus Hamiltonella defensa from Acyrthosiphon pisum strain 5D.</title>
        <authorList>
            <person name="Patel V.A."/>
            <person name="Chevignon G."/>
            <person name="Russell J.A."/>
            <person name="Oliver K.M."/>
        </authorList>
    </citation>
    <scope>NUCLEOTIDE SEQUENCE [LARGE SCALE GENOMIC DNA]</scope>
    <source>
        <strain evidence="22 23">5D</strain>
    </source>
</reference>
<dbReference type="PROSITE" id="PS51771">
    <property type="entry name" value="CGT_MARTX_CPD"/>
    <property type="match status" value="1"/>
</dbReference>
<dbReference type="EMBL" id="CP021659">
    <property type="protein sequence ID" value="AWK14051.1"/>
    <property type="molecule type" value="Genomic_DNA"/>
</dbReference>
<evidence type="ECO:0000259" key="21">
    <source>
        <dbReference type="PROSITE" id="PS51771"/>
    </source>
</evidence>
<dbReference type="GO" id="GO:0006508">
    <property type="term" value="P:proteolysis"/>
    <property type="evidence" value="ECO:0007669"/>
    <property type="project" value="UniProtKB-KW"/>
</dbReference>
<dbReference type="Gene3D" id="3.90.550.20">
    <property type="match status" value="1"/>
</dbReference>
<protein>
    <recommendedName>
        <fullName evidence="21">Peptidase C80 domain-containing protein</fullName>
    </recommendedName>
</protein>
<evidence type="ECO:0000256" key="14">
    <source>
        <dbReference type="ARBA" id="ARBA00022842"/>
    </source>
</evidence>
<evidence type="ECO:0000256" key="19">
    <source>
        <dbReference type="ARBA" id="ARBA00023200"/>
    </source>
</evidence>
<evidence type="ECO:0000256" key="20">
    <source>
        <dbReference type="ARBA" id="ARBA00023586"/>
    </source>
</evidence>
<evidence type="ECO:0000256" key="7">
    <source>
        <dbReference type="ARBA" id="ARBA00022670"/>
    </source>
</evidence>
<keyword evidence="13" id="KW-0068">Autocatalytic cleavage</keyword>
<feature type="domain" description="Peptidase C80" evidence="21">
    <location>
        <begin position="572"/>
        <end position="765"/>
    </location>
</feature>
<evidence type="ECO:0000256" key="5">
    <source>
        <dbReference type="ARBA" id="ARBA00022525"/>
    </source>
</evidence>
<dbReference type="Pfam" id="PF11713">
    <property type="entry name" value="Peptidase_C80"/>
    <property type="match status" value="1"/>
</dbReference>
<keyword evidence="16" id="KW-0843">Virulence</keyword>
<dbReference type="GO" id="GO:0046872">
    <property type="term" value="F:metal ion binding"/>
    <property type="evidence" value="ECO:0007669"/>
    <property type="project" value="UniProtKB-KW"/>
</dbReference>
<organism evidence="22 23">
    <name type="scientific">Candidatus Fukatsuia symbiotica</name>
    <dbReference type="NCBI Taxonomy" id="1878942"/>
    <lineage>
        <taxon>Bacteria</taxon>
        <taxon>Pseudomonadati</taxon>
        <taxon>Pseudomonadota</taxon>
        <taxon>Gammaproteobacteria</taxon>
        <taxon>Enterobacterales</taxon>
        <taxon>Yersiniaceae</taxon>
        <taxon>Candidatus Fukatsuia</taxon>
    </lineage>
</organism>
<keyword evidence="18" id="KW-0472">Membrane</keyword>
<keyword evidence="7" id="KW-0645">Protease</keyword>
<keyword evidence="9" id="KW-0479">Metal-binding</keyword>